<name>A0A7G9Z8I6_9EURY</name>
<accession>A0A7G9Z8I6</accession>
<keyword evidence="1" id="KW-1133">Transmembrane helix</keyword>
<dbReference type="AlphaFoldDB" id="A0A7G9Z8I6"/>
<protein>
    <submittedName>
        <fullName evidence="2">Uncharacterized protein</fullName>
    </submittedName>
</protein>
<proteinExistence type="predicted"/>
<keyword evidence="1" id="KW-0472">Membrane</keyword>
<gene>
    <name evidence="2" type="ORF">DBGJEDGB_00002</name>
</gene>
<keyword evidence="1" id="KW-0812">Transmembrane</keyword>
<dbReference type="EMBL" id="MT631661">
    <property type="protein sequence ID" value="QNO56570.1"/>
    <property type="molecule type" value="Genomic_DNA"/>
</dbReference>
<organism evidence="2">
    <name type="scientific">Candidatus Methanophaga sp. ANME-1 ERB7</name>
    <dbReference type="NCBI Taxonomy" id="2759913"/>
    <lineage>
        <taxon>Archaea</taxon>
        <taxon>Methanobacteriati</taxon>
        <taxon>Methanobacteriota</taxon>
        <taxon>Stenosarchaea group</taxon>
        <taxon>Methanomicrobia</taxon>
        <taxon>Candidatus Methanophagales</taxon>
        <taxon>Candidatus Methanophagaceae</taxon>
        <taxon>Candidatus Methanophaga</taxon>
    </lineage>
</organism>
<evidence type="ECO:0000313" key="2">
    <source>
        <dbReference type="EMBL" id="QNO56570.1"/>
    </source>
</evidence>
<reference evidence="2" key="1">
    <citation type="submission" date="2020-06" db="EMBL/GenBank/DDBJ databases">
        <title>Unique genomic features of the anaerobic methanotrophic archaea.</title>
        <authorList>
            <person name="Chadwick G.L."/>
            <person name="Skennerton C.T."/>
            <person name="Laso-Perez R."/>
            <person name="Leu A.O."/>
            <person name="Speth D.R."/>
            <person name="Yu H."/>
            <person name="Morgan-Lang C."/>
            <person name="Hatzenpichler R."/>
            <person name="Goudeau D."/>
            <person name="Malmstrom R."/>
            <person name="Brazelton W.J."/>
            <person name="Woyke T."/>
            <person name="Hallam S.J."/>
            <person name="Tyson G.W."/>
            <person name="Wegener G."/>
            <person name="Boetius A."/>
            <person name="Orphan V."/>
        </authorList>
    </citation>
    <scope>NUCLEOTIDE SEQUENCE</scope>
</reference>
<evidence type="ECO:0000256" key="1">
    <source>
        <dbReference type="SAM" id="Phobius"/>
    </source>
</evidence>
<sequence length="125" mass="13308">MPISISNVMISSKRPLGVTIIVSTVAVLVIIAGICIWGFTPSGDINIINVTQTPENPEPGDTITVIAEISGGSPFLGVSASLYCSGRRGGTVTSVDKNKYSFTFAYPFEDGTEKWYIINCCILLS</sequence>
<feature type="transmembrane region" description="Helical" evidence="1">
    <location>
        <begin position="16"/>
        <end position="39"/>
    </location>
</feature>